<proteinExistence type="predicted"/>
<evidence type="ECO:0008006" key="3">
    <source>
        <dbReference type="Google" id="ProtNLM"/>
    </source>
</evidence>
<dbReference type="GeneID" id="78296786"/>
<dbReference type="OrthoDB" id="9800974at2"/>
<comment type="caution">
    <text evidence="1">The sequence shown here is derived from an EMBL/GenBank/DDBJ whole genome shotgun (WGS) entry which is preliminary data.</text>
</comment>
<sequence>MKKLRRFFAYRSFWPELETVRRFGEIGIDTVAVFPSNTRNSLGEPYSKYPPNWLWFDAYDFGPVKRQFDDLLSANPNAEFLVMLDLNSPLWLTRQLYAVNGDSYANLSEAISMPRWQEATGAYCDAIIDFLEARYGDRIRAYIPACGSTDEWMDLSDGGAGKYKLERYREYCRLKGLPVPDDIPPRSRRSRFGFENVLRDPAADAESIRYWRFTSDLVCDTIIEFANRIRKRCNREIELGAFYGYILELGGDWVKKGHLAYQKLLASGSIDFLISPGTYEHRMIGDGGGFMVPMGTVRRFGRNYLHECDQRTHCFNPHLSPVVKLEFQHWQDEAEDIAGMRREMALSLIHHTSLWWFDMWGGYYQSQAVFDNLARMKELWDRYSGDDSPGRAEIALVVDPAGASLVNDEAEGADRFHRDLCHLLNHVGAPFEAVSFDDLLEPGAVEKYKFLIFASVFELDAERRRYYEQIANGGRTILWLYAAGISDGIQMQLERNRELAGVPFGTPGLSRTEYGSHRTLYLHRPEELTVPLLRQAVRDAGVHIWTEEAAPVFANARLAAFHTASGGERRLTFPAEVTAVTELFSGRRFELRNHSLTYPFETPDTVFFELHTGSSENRGPAM</sequence>
<reference evidence="1 2" key="1">
    <citation type="submission" date="2018-04" db="EMBL/GenBank/DDBJ databases">
        <title>Genomic Encyclopedia of Type Strains, Phase IV (KMG-IV): sequencing the most valuable type-strain genomes for metagenomic binning, comparative biology and taxonomic classification.</title>
        <authorList>
            <person name="Goeker M."/>
        </authorList>
    </citation>
    <scope>NUCLEOTIDE SEQUENCE [LARGE SCALE GENOMIC DNA]</scope>
    <source>
        <strain evidence="1 2">DSM 14823</strain>
    </source>
</reference>
<evidence type="ECO:0000313" key="1">
    <source>
        <dbReference type="EMBL" id="PVY36555.1"/>
    </source>
</evidence>
<accession>A0A2U1AJJ3</accession>
<dbReference type="AlphaFoldDB" id="A0A2U1AJJ3"/>
<dbReference type="Proteomes" id="UP000245959">
    <property type="component" value="Unassembled WGS sequence"/>
</dbReference>
<gene>
    <name evidence="1" type="ORF">C8D82_13521</name>
</gene>
<name>A0A2U1AJJ3_9BACT</name>
<dbReference type="RefSeq" id="WP_116885516.1">
    <property type="nucleotide sequence ID" value="NZ_CABMMC010000038.1"/>
</dbReference>
<evidence type="ECO:0000313" key="2">
    <source>
        <dbReference type="Proteomes" id="UP000245959"/>
    </source>
</evidence>
<organism evidence="1 2">
    <name type="scientific">Victivallis vadensis</name>
    <dbReference type="NCBI Taxonomy" id="172901"/>
    <lineage>
        <taxon>Bacteria</taxon>
        <taxon>Pseudomonadati</taxon>
        <taxon>Lentisphaerota</taxon>
        <taxon>Lentisphaeria</taxon>
        <taxon>Victivallales</taxon>
        <taxon>Victivallaceae</taxon>
        <taxon>Victivallis</taxon>
    </lineage>
</organism>
<keyword evidence="2" id="KW-1185">Reference proteome</keyword>
<protein>
    <recommendedName>
        <fullName evidence="3">Glycoside hydrolase family 42 N-terminal domain-containing protein</fullName>
    </recommendedName>
</protein>
<dbReference type="EMBL" id="QEKH01000035">
    <property type="protein sequence ID" value="PVY36555.1"/>
    <property type="molecule type" value="Genomic_DNA"/>
</dbReference>